<dbReference type="Proteomes" id="UP000720189">
    <property type="component" value="Unassembled WGS sequence"/>
</dbReference>
<keyword evidence="2" id="KW-1185">Reference proteome</keyword>
<gene>
    <name evidence="1" type="ORF">BKA55DRAFT_553733</name>
</gene>
<evidence type="ECO:0000313" key="1">
    <source>
        <dbReference type="EMBL" id="KAH7266924.1"/>
    </source>
</evidence>
<comment type="caution">
    <text evidence="1">The sequence shown here is derived from an EMBL/GenBank/DDBJ whole genome shotgun (WGS) entry which is preliminary data.</text>
</comment>
<evidence type="ECO:0000313" key="2">
    <source>
        <dbReference type="Proteomes" id="UP000720189"/>
    </source>
</evidence>
<reference evidence="1" key="1">
    <citation type="journal article" date="2021" name="Nat. Commun.">
        <title>Genetic determinants of endophytism in the Arabidopsis root mycobiome.</title>
        <authorList>
            <person name="Mesny F."/>
            <person name="Miyauchi S."/>
            <person name="Thiergart T."/>
            <person name="Pickel B."/>
            <person name="Atanasova L."/>
            <person name="Karlsson M."/>
            <person name="Huettel B."/>
            <person name="Barry K.W."/>
            <person name="Haridas S."/>
            <person name="Chen C."/>
            <person name="Bauer D."/>
            <person name="Andreopoulos W."/>
            <person name="Pangilinan J."/>
            <person name="LaButti K."/>
            <person name="Riley R."/>
            <person name="Lipzen A."/>
            <person name="Clum A."/>
            <person name="Drula E."/>
            <person name="Henrissat B."/>
            <person name="Kohler A."/>
            <person name="Grigoriev I.V."/>
            <person name="Martin F.M."/>
            <person name="Hacquard S."/>
        </authorList>
    </citation>
    <scope>NUCLEOTIDE SEQUENCE</scope>
    <source>
        <strain evidence="1">MPI-CAGE-AT-0023</strain>
    </source>
</reference>
<organism evidence="1 2">
    <name type="scientific">Fusarium redolens</name>
    <dbReference type="NCBI Taxonomy" id="48865"/>
    <lineage>
        <taxon>Eukaryota</taxon>
        <taxon>Fungi</taxon>
        <taxon>Dikarya</taxon>
        <taxon>Ascomycota</taxon>
        <taxon>Pezizomycotina</taxon>
        <taxon>Sordariomycetes</taxon>
        <taxon>Hypocreomycetidae</taxon>
        <taxon>Hypocreales</taxon>
        <taxon>Nectriaceae</taxon>
        <taxon>Fusarium</taxon>
        <taxon>Fusarium redolens species complex</taxon>
    </lineage>
</organism>
<dbReference type="AlphaFoldDB" id="A0A9P9KR04"/>
<dbReference type="GeneID" id="70221504"/>
<proteinExistence type="predicted"/>
<dbReference type="RefSeq" id="XP_046054743.1">
    <property type="nucleotide sequence ID" value="XM_046191550.1"/>
</dbReference>
<protein>
    <submittedName>
        <fullName evidence="1">Uncharacterized protein</fullName>
    </submittedName>
</protein>
<accession>A0A9P9KR04</accession>
<name>A0A9P9KR04_FUSRE</name>
<dbReference type="EMBL" id="JAGMUX010000002">
    <property type="protein sequence ID" value="KAH7266924.1"/>
    <property type="molecule type" value="Genomic_DNA"/>
</dbReference>
<sequence>MRDLPVECIDRNVCSTNSGLSFPPALRELRAPSRGDRTAVMLEQGKAKSRYTLECG</sequence>